<protein>
    <recommendedName>
        <fullName evidence="5">Porphobilinogen deaminase</fullName>
        <ecNumber evidence="4">2.5.1.61</ecNumber>
    </recommendedName>
    <alternativeName>
        <fullName evidence="10">Hydroxymethylbilane synthase</fullName>
    </alternativeName>
    <alternativeName>
        <fullName evidence="9">Pre-uroporphyrinogen synthase</fullName>
    </alternativeName>
</protein>
<comment type="pathway">
    <text evidence="2">Porphyrin-containing compound metabolism; protoporphyrin-IX biosynthesis; coproporphyrinogen-III from 5-aminolevulinate: step 2/4.</text>
</comment>
<keyword evidence="14" id="KW-1185">Reference proteome</keyword>
<dbReference type="SUPFAM" id="SSF54782">
    <property type="entry name" value="Porphobilinogen deaminase (hydroxymethylbilane synthase), C-terminal domain"/>
    <property type="match status" value="1"/>
</dbReference>
<comment type="caution">
    <text evidence="13">The sequence shown here is derived from an EMBL/GenBank/DDBJ whole genome shotgun (WGS) entry which is preliminary data.</text>
</comment>
<dbReference type="NCBIfam" id="TIGR00212">
    <property type="entry name" value="hemC"/>
    <property type="match status" value="1"/>
</dbReference>
<reference evidence="13" key="1">
    <citation type="journal article" date="2021" name="Open Biol.">
        <title>Shared evolutionary footprints suggest mitochondrial oxidative damage underlies multiple complex I losses in fungi.</title>
        <authorList>
            <person name="Schikora-Tamarit M.A."/>
            <person name="Marcet-Houben M."/>
            <person name="Nosek J."/>
            <person name="Gabaldon T."/>
        </authorList>
    </citation>
    <scope>NUCLEOTIDE SEQUENCE</scope>
    <source>
        <strain evidence="13">CBS6341</strain>
    </source>
</reference>
<evidence type="ECO:0000256" key="6">
    <source>
        <dbReference type="ARBA" id="ARBA00022679"/>
    </source>
</evidence>
<dbReference type="EC" id="2.5.1.61" evidence="4"/>
<evidence type="ECO:0000256" key="5">
    <source>
        <dbReference type="ARBA" id="ARBA00016519"/>
    </source>
</evidence>
<gene>
    <name evidence="13" type="ORF">WICMUC_003329</name>
</gene>
<accession>A0A9P8TCW1</accession>
<sequence length="398" mass="43866">MLSSLETSSDLQYFGSKTLSSPKFLPLQSTTSRVKKSAVSTVILDDEIDSNSRPLVKTALKDDLALSEIHIGGRKSKLAVAQSLIVKSLIKSYFPTVSCPVLALTTLGDQVVNKPLYSFGGKALWTKELEILLLQNLGDYHKLDLIVHSLKDMPTNLPDEFELGCITKREDPSDALIMAKESPYRTLADLPDGSVVGTSSVRRSSQLKRHFPYLRFESIRGSLQTRLAKLDDPTTNFKCIILATAGLVRVGLDHRITQRLDSSIMMHSVGQGALGIEIRKGDETMKSILAKIEDKQTTVCCLAERSLMRTLEGGCSVPIGVWTNYDENTHTFTIKGMVNSVDGKQVVQDEVSSQFELVEGFKSTAEEIGVQLANKLISKGAKVILDEINFDKINDRDE</sequence>
<dbReference type="Pfam" id="PF03900">
    <property type="entry name" value="Porphobil_deamC"/>
    <property type="match status" value="1"/>
</dbReference>
<dbReference type="AlphaFoldDB" id="A0A9P8TCW1"/>
<comment type="cofactor">
    <cofactor evidence="1">
        <name>dipyrromethane</name>
        <dbReference type="ChEBI" id="CHEBI:60342"/>
    </cofactor>
</comment>
<dbReference type="PANTHER" id="PTHR11557">
    <property type="entry name" value="PORPHOBILINOGEN DEAMINASE"/>
    <property type="match status" value="1"/>
</dbReference>
<evidence type="ECO:0000256" key="3">
    <source>
        <dbReference type="ARBA" id="ARBA00005638"/>
    </source>
</evidence>
<dbReference type="GO" id="GO:0005737">
    <property type="term" value="C:cytoplasm"/>
    <property type="evidence" value="ECO:0007669"/>
    <property type="project" value="TreeGrafter"/>
</dbReference>
<feature type="domain" description="Porphobilinogen deaminase N-terminal" evidence="11">
    <location>
        <begin position="69"/>
        <end position="286"/>
    </location>
</feature>
<keyword evidence="6" id="KW-0808">Transferase</keyword>
<evidence type="ECO:0000256" key="2">
    <source>
        <dbReference type="ARBA" id="ARBA00004735"/>
    </source>
</evidence>
<dbReference type="EMBL" id="JAEUBF010000853">
    <property type="protein sequence ID" value="KAH3674491.1"/>
    <property type="molecule type" value="Genomic_DNA"/>
</dbReference>
<dbReference type="Pfam" id="PF01379">
    <property type="entry name" value="Porphobil_deam"/>
    <property type="match status" value="1"/>
</dbReference>
<dbReference type="InterPro" id="IPR022419">
    <property type="entry name" value="Porphobilin_deaminase_cofac_BS"/>
</dbReference>
<dbReference type="InterPro" id="IPR036803">
    <property type="entry name" value="Porphobilinogen_deaminase_C_sf"/>
</dbReference>
<feature type="domain" description="Porphobilinogen deaminase C-terminal" evidence="12">
    <location>
        <begin position="299"/>
        <end position="377"/>
    </location>
</feature>
<evidence type="ECO:0000256" key="7">
    <source>
        <dbReference type="ARBA" id="ARBA00023133"/>
    </source>
</evidence>
<keyword evidence="7" id="KW-0350">Heme biosynthesis</keyword>
<dbReference type="FunFam" id="3.40.190.10:FF:000005">
    <property type="entry name" value="Porphobilinogen deaminase"/>
    <property type="match status" value="1"/>
</dbReference>
<comment type="similarity">
    <text evidence="3">Belongs to the HMBS family.</text>
</comment>
<evidence type="ECO:0000256" key="8">
    <source>
        <dbReference type="ARBA" id="ARBA00023244"/>
    </source>
</evidence>
<dbReference type="InterPro" id="IPR000860">
    <property type="entry name" value="HemC"/>
</dbReference>
<name>A0A9P8TCW1_9ASCO</name>
<dbReference type="Proteomes" id="UP000769528">
    <property type="component" value="Unassembled WGS sequence"/>
</dbReference>
<evidence type="ECO:0000259" key="12">
    <source>
        <dbReference type="Pfam" id="PF03900"/>
    </source>
</evidence>
<evidence type="ECO:0000256" key="9">
    <source>
        <dbReference type="ARBA" id="ARBA00030685"/>
    </source>
</evidence>
<keyword evidence="8" id="KW-0627">Porphyrin biosynthesis</keyword>
<dbReference type="OrthoDB" id="564646at2759"/>
<evidence type="ECO:0000256" key="4">
    <source>
        <dbReference type="ARBA" id="ARBA00012655"/>
    </source>
</evidence>
<organism evidence="13 14">
    <name type="scientific">Wickerhamomyces mucosus</name>
    <dbReference type="NCBI Taxonomy" id="1378264"/>
    <lineage>
        <taxon>Eukaryota</taxon>
        <taxon>Fungi</taxon>
        <taxon>Dikarya</taxon>
        <taxon>Ascomycota</taxon>
        <taxon>Saccharomycotina</taxon>
        <taxon>Saccharomycetes</taxon>
        <taxon>Phaffomycetales</taxon>
        <taxon>Wickerhamomycetaceae</taxon>
        <taxon>Wickerhamomyces</taxon>
    </lineage>
</organism>
<dbReference type="PROSITE" id="PS00533">
    <property type="entry name" value="PORPHOBILINOGEN_DEAM"/>
    <property type="match status" value="1"/>
</dbReference>
<dbReference type="GO" id="GO:0004418">
    <property type="term" value="F:hydroxymethylbilane synthase activity"/>
    <property type="evidence" value="ECO:0007669"/>
    <property type="project" value="UniProtKB-EC"/>
</dbReference>
<evidence type="ECO:0000256" key="10">
    <source>
        <dbReference type="ARBA" id="ARBA00033064"/>
    </source>
</evidence>
<dbReference type="FunFam" id="3.30.160.40:FF:000002">
    <property type="entry name" value="Porphobilinogen deaminase"/>
    <property type="match status" value="1"/>
</dbReference>
<dbReference type="InterPro" id="IPR022417">
    <property type="entry name" value="Porphobilin_deaminase_N"/>
</dbReference>
<dbReference type="PRINTS" id="PR00151">
    <property type="entry name" value="PORPHBDMNASE"/>
</dbReference>
<proteinExistence type="inferred from homology"/>
<evidence type="ECO:0000259" key="11">
    <source>
        <dbReference type="Pfam" id="PF01379"/>
    </source>
</evidence>
<dbReference type="CDD" id="cd13645">
    <property type="entry name" value="PBP2_HuPBGD_like"/>
    <property type="match status" value="1"/>
</dbReference>
<dbReference type="PANTHER" id="PTHR11557:SF0">
    <property type="entry name" value="PORPHOBILINOGEN DEAMINASE"/>
    <property type="match status" value="1"/>
</dbReference>
<reference evidence="13" key="2">
    <citation type="submission" date="2021-01" db="EMBL/GenBank/DDBJ databases">
        <authorList>
            <person name="Schikora-Tamarit M.A."/>
        </authorList>
    </citation>
    <scope>NUCLEOTIDE SEQUENCE</scope>
    <source>
        <strain evidence="13">CBS6341</strain>
    </source>
</reference>
<evidence type="ECO:0000256" key="1">
    <source>
        <dbReference type="ARBA" id="ARBA00001916"/>
    </source>
</evidence>
<dbReference type="GO" id="GO:0006783">
    <property type="term" value="P:heme biosynthetic process"/>
    <property type="evidence" value="ECO:0007669"/>
    <property type="project" value="UniProtKB-KW"/>
</dbReference>
<evidence type="ECO:0000313" key="13">
    <source>
        <dbReference type="EMBL" id="KAH3674491.1"/>
    </source>
</evidence>
<dbReference type="Gene3D" id="3.30.160.40">
    <property type="entry name" value="Porphobilinogen deaminase, C-terminal domain"/>
    <property type="match status" value="1"/>
</dbReference>
<dbReference type="InterPro" id="IPR022418">
    <property type="entry name" value="Porphobilinogen_deaminase_C"/>
</dbReference>
<dbReference type="SUPFAM" id="SSF53850">
    <property type="entry name" value="Periplasmic binding protein-like II"/>
    <property type="match status" value="1"/>
</dbReference>
<evidence type="ECO:0000313" key="14">
    <source>
        <dbReference type="Proteomes" id="UP000769528"/>
    </source>
</evidence>
<dbReference type="Gene3D" id="3.40.190.10">
    <property type="entry name" value="Periplasmic binding protein-like II"/>
    <property type="match status" value="2"/>
</dbReference>